<dbReference type="EMBL" id="CM001219">
    <property type="protein sequence ID" value="KEH34926.1"/>
    <property type="molecule type" value="Genomic_DNA"/>
</dbReference>
<dbReference type="AlphaFoldDB" id="A0A072UZS9"/>
<sequence>MWAQKHPKAQIKHNNKKPENIAPLYIHAPSPLHSSPSSSHPSVNLYLVAVHYKYVLSSSSHNHRCHVSSSDRSKAAVKRSNVVGENHIPKEKQQHRSRVKLKSATTQIQQQEKEDRYCH</sequence>
<feature type="compositionally biased region" description="Basic residues" evidence="1">
    <location>
        <begin position="1"/>
        <end position="15"/>
    </location>
</feature>
<evidence type="ECO:0000256" key="1">
    <source>
        <dbReference type="SAM" id="MobiDB-lite"/>
    </source>
</evidence>
<dbReference type="Proteomes" id="UP000002051">
    <property type="component" value="Chromosome 3"/>
</dbReference>
<reference evidence="3" key="3">
    <citation type="submission" date="2015-04" db="UniProtKB">
        <authorList>
            <consortium name="EnsemblPlants"/>
        </authorList>
    </citation>
    <scope>IDENTIFICATION</scope>
    <source>
        <strain evidence="3">cv. Jemalong A17</strain>
    </source>
</reference>
<organism evidence="2 4">
    <name type="scientific">Medicago truncatula</name>
    <name type="common">Barrel medic</name>
    <name type="synonym">Medicago tribuloides</name>
    <dbReference type="NCBI Taxonomy" id="3880"/>
    <lineage>
        <taxon>Eukaryota</taxon>
        <taxon>Viridiplantae</taxon>
        <taxon>Streptophyta</taxon>
        <taxon>Embryophyta</taxon>
        <taxon>Tracheophyta</taxon>
        <taxon>Spermatophyta</taxon>
        <taxon>Magnoliopsida</taxon>
        <taxon>eudicotyledons</taxon>
        <taxon>Gunneridae</taxon>
        <taxon>Pentapetalae</taxon>
        <taxon>rosids</taxon>
        <taxon>fabids</taxon>
        <taxon>Fabales</taxon>
        <taxon>Fabaceae</taxon>
        <taxon>Papilionoideae</taxon>
        <taxon>50 kb inversion clade</taxon>
        <taxon>NPAAA clade</taxon>
        <taxon>Hologalegina</taxon>
        <taxon>IRL clade</taxon>
        <taxon>Trifolieae</taxon>
        <taxon>Medicago</taxon>
    </lineage>
</organism>
<evidence type="ECO:0000313" key="4">
    <source>
        <dbReference type="Proteomes" id="UP000002051"/>
    </source>
</evidence>
<reference evidence="2 4" key="2">
    <citation type="journal article" date="2014" name="BMC Genomics">
        <title>An improved genome release (version Mt4.0) for the model legume Medicago truncatula.</title>
        <authorList>
            <person name="Tang H."/>
            <person name="Krishnakumar V."/>
            <person name="Bidwell S."/>
            <person name="Rosen B."/>
            <person name="Chan A."/>
            <person name="Zhou S."/>
            <person name="Gentzbittel L."/>
            <person name="Childs K.L."/>
            <person name="Yandell M."/>
            <person name="Gundlach H."/>
            <person name="Mayer K.F."/>
            <person name="Schwartz D.C."/>
            <person name="Town C.D."/>
        </authorList>
    </citation>
    <scope>GENOME REANNOTATION</scope>
    <source>
        <strain evidence="2">A17</strain>
        <strain evidence="3 4">cv. Jemalong A17</strain>
    </source>
</reference>
<gene>
    <name evidence="2" type="ordered locus">MTR_3g074420</name>
</gene>
<dbReference type="HOGENOM" id="CLU_2064965_0_0_1"/>
<feature type="compositionally biased region" description="Low complexity" evidence="1">
    <location>
        <begin position="29"/>
        <end position="40"/>
    </location>
</feature>
<evidence type="ECO:0000313" key="2">
    <source>
        <dbReference type="EMBL" id="KEH34926.1"/>
    </source>
</evidence>
<reference evidence="2 4" key="1">
    <citation type="journal article" date="2011" name="Nature">
        <title>The Medicago genome provides insight into the evolution of rhizobial symbioses.</title>
        <authorList>
            <person name="Young N.D."/>
            <person name="Debelle F."/>
            <person name="Oldroyd G.E."/>
            <person name="Geurts R."/>
            <person name="Cannon S.B."/>
            <person name="Udvardi M.K."/>
            <person name="Benedito V.A."/>
            <person name="Mayer K.F."/>
            <person name="Gouzy J."/>
            <person name="Schoof H."/>
            <person name="Van de Peer Y."/>
            <person name="Proost S."/>
            <person name="Cook D.R."/>
            <person name="Meyers B.C."/>
            <person name="Spannagl M."/>
            <person name="Cheung F."/>
            <person name="De Mita S."/>
            <person name="Krishnakumar V."/>
            <person name="Gundlach H."/>
            <person name="Zhou S."/>
            <person name="Mudge J."/>
            <person name="Bharti A.K."/>
            <person name="Murray J.D."/>
            <person name="Naoumkina M.A."/>
            <person name="Rosen B."/>
            <person name="Silverstein K.A."/>
            <person name="Tang H."/>
            <person name="Rombauts S."/>
            <person name="Zhao P.X."/>
            <person name="Zhou P."/>
            <person name="Barbe V."/>
            <person name="Bardou P."/>
            <person name="Bechner M."/>
            <person name="Bellec A."/>
            <person name="Berger A."/>
            <person name="Berges H."/>
            <person name="Bidwell S."/>
            <person name="Bisseling T."/>
            <person name="Choisne N."/>
            <person name="Couloux A."/>
            <person name="Denny R."/>
            <person name="Deshpande S."/>
            <person name="Dai X."/>
            <person name="Doyle J.J."/>
            <person name="Dudez A.M."/>
            <person name="Farmer A.D."/>
            <person name="Fouteau S."/>
            <person name="Franken C."/>
            <person name="Gibelin C."/>
            <person name="Gish J."/>
            <person name="Goldstein S."/>
            <person name="Gonzalez A.J."/>
            <person name="Green P.J."/>
            <person name="Hallab A."/>
            <person name="Hartog M."/>
            <person name="Hua A."/>
            <person name="Humphray S.J."/>
            <person name="Jeong D.H."/>
            <person name="Jing Y."/>
            <person name="Jocker A."/>
            <person name="Kenton S.M."/>
            <person name="Kim D.J."/>
            <person name="Klee K."/>
            <person name="Lai H."/>
            <person name="Lang C."/>
            <person name="Lin S."/>
            <person name="Macmil S.L."/>
            <person name="Magdelenat G."/>
            <person name="Matthews L."/>
            <person name="McCorrison J."/>
            <person name="Monaghan E.L."/>
            <person name="Mun J.H."/>
            <person name="Najar F.Z."/>
            <person name="Nicholson C."/>
            <person name="Noirot C."/>
            <person name="O'Bleness M."/>
            <person name="Paule C.R."/>
            <person name="Poulain J."/>
            <person name="Prion F."/>
            <person name="Qin B."/>
            <person name="Qu C."/>
            <person name="Retzel E.F."/>
            <person name="Riddle C."/>
            <person name="Sallet E."/>
            <person name="Samain S."/>
            <person name="Samson N."/>
            <person name="Sanders I."/>
            <person name="Saurat O."/>
            <person name="Scarpelli C."/>
            <person name="Schiex T."/>
            <person name="Segurens B."/>
            <person name="Severin A.J."/>
            <person name="Sherrier D.J."/>
            <person name="Shi R."/>
            <person name="Sims S."/>
            <person name="Singer S.R."/>
            <person name="Sinharoy S."/>
            <person name="Sterck L."/>
            <person name="Viollet A."/>
            <person name="Wang B.B."/>
            <person name="Wang K."/>
            <person name="Wang M."/>
            <person name="Wang X."/>
            <person name="Warfsmann J."/>
            <person name="Weissenbach J."/>
            <person name="White D.D."/>
            <person name="White J.D."/>
            <person name="Wiley G.B."/>
            <person name="Wincker P."/>
            <person name="Xing Y."/>
            <person name="Yang L."/>
            <person name="Yao Z."/>
            <person name="Ying F."/>
            <person name="Zhai J."/>
            <person name="Zhou L."/>
            <person name="Zuber A."/>
            <person name="Denarie J."/>
            <person name="Dixon R.A."/>
            <person name="May G.D."/>
            <person name="Schwartz D.C."/>
            <person name="Rogers J."/>
            <person name="Quetier F."/>
            <person name="Town C.D."/>
            <person name="Roe B.A."/>
        </authorList>
    </citation>
    <scope>NUCLEOTIDE SEQUENCE [LARGE SCALE GENOMIC DNA]</scope>
    <source>
        <strain evidence="2">A17</strain>
        <strain evidence="3 4">cv. Jemalong A17</strain>
    </source>
</reference>
<proteinExistence type="predicted"/>
<protein>
    <submittedName>
        <fullName evidence="2 3">Uncharacterized protein</fullName>
    </submittedName>
</protein>
<feature type="region of interest" description="Disordered" evidence="1">
    <location>
        <begin position="1"/>
        <end position="40"/>
    </location>
</feature>
<accession>A0A072UZS9</accession>
<feature type="region of interest" description="Disordered" evidence="1">
    <location>
        <begin position="64"/>
        <end position="119"/>
    </location>
</feature>
<dbReference type="EnsemblPlants" id="KEH34926">
    <property type="protein sequence ID" value="KEH34926"/>
    <property type="gene ID" value="MTR_3g074420"/>
</dbReference>
<name>A0A072UZS9_MEDTR</name>
<evidence type="ECO:0000313" key="3">
    <source>
        <dbReference type="EnsemblPlants" id="KEH34926"/>
    </source>
</evidence>
<keyword evidence="4" id="KW-1185">Reference proteome</keyword>